<dbReference type="OrthoDB" id="7541204at2"/>
<dbReference type="Pfam" id="PF13577">
    <property type="entry name" value="SnoaL_4"/>
    <property type="match status" value="1"/>
</dbReference>
<keyword evidence="3" id="KW-1185">Reference proteome</keyword>
<dbReference type="InterPro" id="IPR037401">
    <property type="entry name" value="SnoaL-like"/>
</dbReference>
<dbReference type="RefSeq" id="WP_119594542.1">
    <property type="nucleotide sequence ID" value="NZ_QXFM01000139.1"/>
</dbReference>
<organism evidence="2 3">
    <name type="scientific">Aurantiacibacter xanthus</name>
    <dbReference type="NCBI Taxonomy" id="1784712"/>
    <lineage>
        <taxon>Bacteria</taxon>
        <taxon>Pseudomonadati</taxon>
        <taxon>Pseudomonadota</taxon>
        <taxon>Alphaproteobacteria</taxon>
        <taxon>Sphingomonadales</taxon>
        <taxon>Erythrobacteraceae</taxon>
        <taxon>Aurantiacibacter</taxon>
    </lineage>
</organism>
<sequence>MSDTESRLAALEKRVTELEDMAAIRRLHWAYGYYIDFNRPDEVAELFSEDGCVVFLSGEYVGHAGVKRLYGDWIAGRFTGGRPGPVNGLLLDHFQMQDIITVAPDGKTAKGRFHGILLGGWHDDFQDTKEEFMPQQFMEAGIYENDYVKVDGVWKIQRLDYMMQWQGDYENGWAHTTAHLQPAAKTFPEDPLGPDRLLPPEQHRETWPYRQDVPMHFAHPKFGIAFADSVKG</sequence>
<evidence type="ECO:0000259" key="1">
    <source>
        <dbReference type="Pfam" id="PF13577"/>
    </source>
</evidence>
<dbReference type="Gene3D" id="3.10.450.50">
    <property type="match status" value="1"/>
</dbReference>
<evidence type="ECO:0000313" key="3">
    <source>
        <dbReference type="Proteomes" id="UP000265366"/>
    </source>
</evidence>
<gene>
    <name evidence="2" type="ORF">D2V17_18070</name>
</gene>
<comment type="caution">
    <text evidence="2">The sequence shown here is derived from an EMBL/GenBank/DDBJ whole genome shotgun (WGS) entry which is preliminary data.</text>
</comment>
<accession>A0A3A1P3Y2</accession>
<dbReference type="EMBL" id="QXFM01000139">
    <property type="protein sequence ID" value="RIV81133.1"/>
    <property type="molecule type" value="Genomic_DNA"/>
</dbReference>
<proteinExistence type="predicted"/>
<name>A0A3A1P3Y2_9SPHN</name>
<evidence type="ECO:0000313" key="2">
    <source>
        <dbReference type="EMBL" id="RIV81133.1"/>
    </source>
</evidence>
<reference evidence="2 3" key="1">
    <citation type="submission" date="2018-08" db="EMBL/GenBank/DDBJ databases">
        <title>Erythrobacter zhengii sp.nov., a bacterium isolated from deep-sea sediment.</title>
        <authorList>
            <person name="Fang C."/>
            <person name="Wu Y.-H."/>
            <person name="Sun C."/>
            <person name="Wang H."/>
            <person name="Cheng H."/>
            <person name="Meng F.-X."/>
            <person name="Wang C.-S."/>
            <person name="Xu X.-W."/>
        </authorList>
    </citation>
    <scope>NUCLEOTIDE SEQUENCE [LARGE SCALE GENOMIC DNA]</scope>
    <source>
        <strain evidence="2 3">CCTCC AB 2015396</strain>
    </source>
</reference>
<protein>
    <submittedName>
        <fullName evidence="2">Nuclear transport factor 2 family protein</fullName>
    </submittedName>
</protein>
<dbReference type="InterPro" id="IPR032710">
    <property type="entry name" value="NTF2-like_dom_sf"/>
</dbReference>
<dbReference type="SUPFAM" id="SSF54427">
    <property type="entry name" value="NTF2-like"/>
    <property type="match status" value="1"/>
</dbReference>
<feature type="domain" description="SnoaL-like" evidence="1">
    <location>
        <begin position="17"/>
        <end position="159"/>
    </location>
</feature>
<dbReference type="AlphaFoldDB" id="A0A3A1P3Y2"/>
<dbReference type="Proteomes" id="UP000265366">
    <property type="component" value="Unassembled WGS sequence"/>
</dbReference>